<dbReference type="AlphaFoldDB" id="A0A816H5X7"/>
<evidence type="ECO:0000313" key="4">
    <source>
        <dbReference type="Proteomes" id="UP000663834"/>
    </source>
</evidence>
<protein>
    <recommendedName>
        <fullName evidence="5">Selenoprotein W</fullName>
    </recommendedName>
</protein>
<dbReference type="InterPro" id="IPR036249">
    <property type="entry name" value="Thioredoxin-like_sf"/>
</dbReference>
<evidence type="ECO:0000256" key="2">
    <source>
        <dbReference type="SAM" id="Phobius"/>
    </source>
</evidence>
<keyword evidence="2" id="KW-0472">Membrane</keyword>
<gene>
    <name evidence="3" type="ORF">KQP761_LOCUS37122</name>
</gene>
<organism evidence="3 4">
    <name type="scientific">Rotaria magnacalcarata</name>
    <dbReference type="NCBI Taxonomy" id="392030"/>
    <lineage>
        <taxon>Eukaryota</taxon>
        <taxon>Metazoa</taxon>
        <taxon>Spiralia</taxon>
        <taxon>Gnathifera</taxon>
        <taxon>Rotifera</taxon>
        <taxon>Eurotatoria</taxon>
        <taxon>Bdelloidea</taxon>
        <taxon>Philodinida</taxon>
        <taxon>Philodinidae</taxon>
        <taxon>Rotaria</taxon>
    </lineage>
</organism>
<dbReference type="EMBL" id="CAJNOW010021028">
    <property type="protein sequence ID" value="CAF1682456.1"/>
    <property type="molecule type" value="Genomic_DNA"/>
</dbReference>
<keyword evidence="2" id="KW-1133">Transmembrane helix</keyword>
<dbReference type="Proteomes" id="UP000663834">
    <property type="component" value="Unassembled WGS sequence"/>
</dbReference>
<proteinExistence type="predicted"/>
<dbReference type="Pfam" id="PF10262">
    <property type="entry name" value="Rdx"/>
    <property type="match status" value="1"/>
</dbReference>
<name>A0A816H5X7_9BILA</name>
<dbReference type="InterPro" id="IPR051441">
    <property type="entry name" value="SelW_related"/>
</dbReference>
<evidence type="ECO:0000256" key="1">
    <source>
        <dbReference type="ARBA" id="ARBA00023284"/>
    </source>
</evidence>
<sequence length="125" mass="13647">MSESCYIASSENSGMAEGGANGQLPIWFGDLTIVTFITFVALEYKSITRRRLFQAVTNNIGKTTMVKKSCSIKDLDITSEATPETTGFFEVTIDGKLVHSKKDGDGFPNTKEKIDKIAKAIEATK</sequence>
<dbReference type="PANTHER" id="PTHR15124">
    <property type="entry name" value="SELENOPROTEIN W"/>
    <property type="match status" value="1"/>
</dbReference>
<dbReference type="SUPFAM" id="SSF52833">
    <property type="entry name" value="Thioredoxin-like"/>
    <property type="match status" value="1"/>
</dbReference>
<feature type="transmembrane region" description="Helical" evidence="2">
    <location>
        <begin position="24"/>
        <end position="42"/>
    </location>
</feature>
<reference evidence="3" key="1">
    <citation type="submission" date="2021-02" db="EMBL/GenBank/DDBJ databases">
        <authorList>
            <person name="Nowell W R."/>
        </authorList>
    </citation>
    <scope>NUCLEOTIDE SEQUENCE</scope>
</reference>
<dbReference type="NCBIfam" id="TIGR02174">
    <property type="entry name" value="CXXU_selWTH"/>
    <property type="match status" value="1"/>
</dbReference>
<keyword evidence="2" id="KW-0812">Transmembrane</keyword>
<dbReference type="PANTHER" id="PTHR15124:SF18">
    <property type="entry name" value="SELENOPROTEIN W"/>
    <property type="match status" value="1"/>
</dbReference>
<dbReference type="Gene3D" id="3.40.30.10">
    <property type="entry name" value="Glutaredoxin"/>
    <property type="match status" value="1"/>
</dbReference>
<evidence type="ECO:0000313" key="3">
    <source>
        <dbReference type="EMBL" id="CAF1682456.1"/>
    </source>
</evidence>
<dbReference type="InterPro" id="IPR011893">
    <property type="entry name" value="Selenoprotein_Rdx-typ"/>
</dbReference>
<comment type="caution">
    <text evidence="3">The sequence shown here is derived from an EMBL/GenBank/DDBJ whole genome shotgun (WGS) entry which is preliminary data.</text>
</comment>
<keyword evidence="1" id="KW-0676">Redox-active center</keyword>
<evidence type="ECO:0008006" key="5">
    <source>
        <dbReference type="Google" id="ProtNLM"/>
    </source>
</evidence>
<dbReference type="OrthoDB" id="444492at2759"/>
<accession>A0A816H5X7</accession>
<dbReference type="GO" id="GO:0005829">
    <property type="term" value="C:cytosol"/>
    <property type="evidence" value="ECO:0007669"/>
    <property type="project" value="TreeGrafter"/>
</dbReference>